<dbReference type="CDD" id="cd17546">
    <property type="entry name" value="REC_hyHK_CKI1_RcsC-like"/>
    <property type="match status" value="2"/>
</dbReference>
<comment type="subunit">
    <text evidence="17">At low DSF concentrations, interacts with RpfF.</text>
</comment>
<dbReference type="Pfam" id="PF00512">
    <property type="entry name" value="HisKA"/>
    <property type="match status" value="1"/>
</dbReference>
<evidence type="ECO:0000256" key="21">
    <source>
        <dbReference type="PROSITE-ProRule" id="PRU00169"/>
    </source>
</evidence>
<gene>
    <name evidence="28" type="ORF">RR42_s2919</name>
</gene>
<dbReference type="Pfam" id="PF01627">
    <property type="entry name" value="Hpt"/>
    <property type="match status" value="1"/>
</dbReference>
<dbReference type="STRING" id="68895.RR42_s2919"/>
<evidence type="ECO:0000256" key="1">
    <source>
        <dbReference type="ARBA" id="ARBA00000085"/>
    </source>
</evidence>
<dbReference type="SUPFAM" id="SSF47384">
    <property type="entry name" value="Homodimeric domain of signal transducing histidine kinase"/>
    <property type="match status" value="1"/>
</dbReference>
<evidence type="ECO:0000256" key="11">
    <source>
        <dbReference type="ARBA" id="ARBA00022840"/>
    </source>
</evidence>
<dbReference type="PROSITE" id="PS50894">
    <property type="entry name" value="HPT"/>
    <property type="match status" value="1"/>
</dbReference>
<evidence type="ECO:0000256" key="16">
    <source>
        <dbReference type="ARBA" id="ARBA00058004"/>
    </source>
</evidence>
<reference evidence="28 29" key="1">
    <citation type="journal article" date="2015" name="Genome Announc.">
        <title>Complete Genome Sequence of Cupriavidus basilensis 4G11, Isolated from the Oak Ridge Field Research Center Site.</title>
        <authorList>
            <person name="Ray J."/>
            <person name="Waters R.J."/>
            <person name="Skerker J.M."/>
            <person name="Kuehl J.V."/>
            <person name="Price M.N."/>
            <person name="Huang J."/>
            <person name="Chakraborty R."/>
            <person name="Arkin A.P."/>
            <person name="Deutschbauer A."/>
        </authorList>
    </citation>
    <scope>NUCLEOTIDE SEQUENCE [LARGE SCALE GENOMIC DNA]</scope>
    <source>
        <strain evidence="28">4G11</strain>
    </source>
</reference>
<dbReference type="InterPro" id="IPR011006">
    <property type="entry name" value="CheY-like_superfamily"/>
</dbReference>
<keyword evidence="5 21" id="KW-0597">Phosphoprotein</keyword>
<dbReference type="OrthoDB" id="9796305at2"/>
<dbReference type="SMART" id="SM00448">
    <property type="entry name" value="REC"/>
    <property type="match status" value="2"/>
</dbReference>
<evidence type="ECO:0000256" key="23">
    <source>
        <dbReference type="SAM" id="Phobius"/>
    </source>
</evidence>
<dbReference type="Pfam" id="PF00072">
    <property type="entry name" value="Response_reg"/>
    <property type="match status" value="2"/>
</dbReference>
<evidence type="ECO:0000256" key="17">
    <source>
        <dbReference type="ARBA" id="ARBA00064003"/>
    </source>
</evidence>
<dbReference type="PROSITE" id="PS50112">
    <property type="entry name" value="PAS"/>
    <property type="match status" value="1"/>
</dbReference>
<keyword evidence="29" id="KW-1185">Reference proteome</keyword>
<dbReference type="Pfam" id="PF08448">
    <property type="entry name" value="PAS_4"/>
    <property type="match status" value="1"/>
</dbReference>
<evidence type="ECO:0000256" key="10">
    <source>
        <dbReference type="ARBA" id="ARBA00022777"/>
    </source>
</evidence>
<feature type="transmembrane region" description="Helical" evidence="23">
    <location>
        <begin position="28"/>
        <end position="48"/>
    </location>
</feature>
<evidence type="ECO:0000256" key="6">
    <source>
        <dbReference type="ARBA" id="ARBA00022679"/>
    </source>
</evidence>
<dbReference type="SUPFAM" id="SSF55785">
    <property type="entry name" value="PYP-like sensor domain (PAS domain)"/>
    <property type="match status" value="1"/>
</dbReference>
<evidence type="ECO:0000256" key="13">
    <source>
        <dbReference type="ARBA" id="ARBA00023012"/>
    </source>
</evidence>
<dbReference type="Proteomes" id="UP000031843">
    <property type="component" value="Chromosome secondary"/>
</dbReference>
<feature type="modified residue" description="4-aspartylphosphate" evidence="21">
    <location>
        <position position="990"/>
    </location>
</feature>
<feature type="modified residue" description="Phosphohistidine" evidence="20">
    <location>
        <position position="1136"/>
    </location>
</feature>
<dbReference type="InterPro" id="IPR008207">
    <property type="entry name" value="Sig_transdc_His_kin_Hpt_dom"/>
</dbReference>
<dbReference type="NCBIfam" id="TIGR00229">
    <property type="entry name" value="sensory_box"/>
    <property type="match status" value="1"/>
</dbReference>
<dbReference type="InterPro" id="IPR036641">
    <property type="entry name" value="HPT_dom_sf"/>
</dbReference>
<dbReference type="InterPro" id="IPR013656">
    <property type="entry name" value="PAS_4"/>
</dbReference>
<evidence type="ECO:0000256" key="22">
    <source>
        <dbReference type="SAM" id="Coils"/>
    </source>
</evidence>
<dbReference type="Pfam" id="PF02518">
    <property type="entry name" value="HATPase_c"/>
    <property type="match status" value="1"/>
</dbReference>
<feature type="transmembrane region" description="Helical" evidence="23">
    <location>
        <begin position="352"/>
        <end position="371"/>
    </location>
</feature>
<dbReference type="SUPFAM" id="SSF47226">
    <property type="entry name" value="Histidine-containing phosphotransfer domain, HPT domain"/>
    <property type="match status" value="1"/>
</dbReference>
<dbReference type="PANTHER" id="PTHR45339">
    <property type="entry name" value="HYBRID SIGNAL TRANSDUCTION HISTIDINE KINASE J"/>
    <property type="match status" value="1"/>
</dbReference>
<dbReference type="InterPro" id="IPR001789">
    <property type="entry name" value="Sig_transdc_resp-reg_receiver"/>
</dbReference>
<dbReference type="GO" id="GO:0005886">
    <property type="term" value="C:plasma membrane"/>
    <property type="evidence" value="ECO:0007669"/>
    <property type="project" value="UniProtKB-SubCell"/>
</dbReference>
<name>A0A0C4YPT2_9BURK</name>
<dbReference type="EC" id="2.7.13.3" evidence="3"/>
<keyword evidence="12 23" id="KW-1133">Transmembrane helix</keyword>
<dbReference type="InterPro" id="IPR005467">
    <property type="entry name" value="His_kinase_dom"/>
</dbReference>
<dbReference type="InterPro" id="IPR000014">
    <property type="entry name" value="PAS"/>
</dbReference>
<comment type="catalytic activity">
    <reaction evidence="1">
        <text>ATP + protein L-histidine = ADP + protein N-phospho-L-histidine.</text>
        <dbReference type="EC" id="2.7.13.3"/>
    </reaction>
</comment>
<feature type="domain" description="Histidine kinase" evidence="24">
    <location>
        <begin position="550"/>
        <end position="773"/>
    </location>
</feature>
<dbReference type="Gene3D" id="1.10.287.130">
    <property type="match status" value="1"/>
</dbReference>
<dbReference type="RefSeq" id="WP_144410038.1">
    <property type="nucleotide sequence ID" value="NZ_CP010537.1"/>
</dbReference>
<dbReference type="InterPro" id="IPR004358">
    <property type="entry name" value="Sig_transdc_His_kin-like_C"/>
</dbReference>
<evidence type="ECO:0000256" key="8">
    <source>
        <dbReference type="ARBA" id="ARBA00022729"/>
    </source>
</evidence>
<keyword evidence="7 23" id="KW-0812">Transmembrane</keyword>
<evidence type="ECO:0000256" key="3">
    <source>
        <dbReference type="ARBA" id="ARBA00012438"/>
    </source>
</evidence>
<dbReference type="FunFam" id="3.30.565.10:FF:000010">
    <property type="entry name" value="Sensor histidine kinase RcsC"/>
    <property type="match status" value="1"/>
</dbReference>
<evidence type="ECO:0000256" key="15">
    <source>
        <dbReference type="ARBA" id="ARBA00023136"/>
    </source>
</evidence>
<dbReference type="Gene3D" id="3.30.450.20">
    <property type="entry name" value="PAS domain"/>
    <property type="match status" value="1"/>
</dbReference>
<keyword evidence="13" id="KW-0902">Two-component regulatory system</keyword>
<evidence type="ECO:0000256" key="18">
    <source>
        <dbReference type="ARBA" id="ARBA00068150"/>
    </source>
</evidence>
<keyword evidence="9" id="KW-0547">Nucleotide-binding</keyword>
<accession>A0A0C4YPT2</accession>
<dbReference type="SMART" id="SM00086">
    <property type="entry name" value="PAC"/>
    <property type="match status" value="1"/>
</dbReference>
<evidence type="ECO:0000256" key="4">
    <source>
        <dbReference type="ARBA" id="ARBA00022475"/>
    </source>
</evidence>
<evidence type="ECO:0000313" key="28">
    <source>
        <dbReference type="EMBL" id="AJG24500.1"/>
    </source>
</evidence>
<dbReference type="SMART" id="SM00387">
    <property type="entry name" value="HATPase_c"/>
    <property type="match status" value="1"/>
</dbReference>
<dbReference type="PANTHER" id="PTHR45339:SF1">
    <property type="entry name" value="HYBRID SIGNAL TRANSDUCTION HISTIDINE KINASE J"/>
    <property type="match status" value="1"/>
</dbReference>
<evidence type="ECO:0000256" key="20">
    <source>
        <dbReference type="PROSITE-ProRule" id="PRU00110"/>
    </source>
</evidence>
<keyword evidence="15 23" id="KW-0472">Membrane</keyword>
<dbReference type="PROSITE" id="PS50110">
    <property type="entry name" value="RESPONSE_REGULATORY"/>
    <property type="match status" value="2"/>
</dbReference>
<organism evidence="28 29">
    <name type="scientific">Cupriavidus basilensis</name>
    <dbReference type="NCBI Taxonomy" id="68895"/>
    <lineage>
        <taxon>Bacteria</taxon>
        <taxon>Pseudomonadati</taxon>
        <taxon>Pseudomonadota</taxon>
        <taxon>Betaproteobacteria</taxon>
        <taxon>Burkholderiales</taxon>
        <taxon>Burkholderiaceae</taxon>
        <taxon>Cupriavidus</taxon>
    </lineage>
</organism>
<dbReference type="InterPro" id="IPR003594">
    <property type="entry name" value="HATPase_dom"/>
</dbReference>
<dbReference type="InterPro" id="IPR003661">
    <property type="entry name" value="HisK_dim/P_dom"/>
</dbReference>
<dbReference type="PROSITE" id="PS50109">
    <property type="entry name" value="HIS_KIN"/>
    <property type="match status" value="1"/>
</dbReference>
<evidence type="ECO:0000256" key="14">
    <source>
        <dbReference type="ARBA" id="ARBA00023026"/>
    </source>
</evidence>
<evidence type="ECO:0000256" key="5">
    <source>
        <dbReference type="ARBA" id="ARBA00022553"/>
    </source>
</evidence>
<dbReference type="InterPro" id="IPR001610">
    <property type="entry name" value="PAC"/>
</dbReference>
<keyword evidence="8" id="KW-0732">Signal</keyword>
<comment type="subcellular location">
    <subcellularLocation>
        <location evidence="2">Cell membrane</location>
        <topology evidence="2">Multi-pass membrane protein</topology>
    </subcellularLocation>
</comment>
<dbReference type="FunFam" id="1.10.287.130:FF:000002">
    <property type="entry name" value="Two-component osmosensing histidine kinase"/>
    <property type="match status" value="1"/>
</dbReference>
<dbReference type="CDD" id="cd00130">
    <property type="entry name" value="PAS"/>
    <property type="match status" value="1"/>
</dbReference>
<feature type="modified residue" description="4-aspartylphosphate" evidence="21">
    <location>
        <position position="845"/>
    </location>
</feature>
<dbReference type="GO" id="GO:0005524">
    <property type="term" value="F:ATP binding"/>
    <property type="evidence" value="ECO:0007669"/>
    <property type="project" value="UniProtKB-KW"/>
</dbReference>
<evidence type="ECO:0000259" key="24">
    <source>
        <dbReference type="PROSITE" id="PS50109"/>
    </source>
</evidence>
<feature type="domain" description="Response regulatory" evidence="25">
    <location>
        <begin position="941"/>
        <end position="1057"/>
    </location>
</feature>
<feature type="domain" description="Response regulatory" evidence="25">
    <location>
        <begin position="791"/>
        <end position="913"/>
    </location>
</feature>
<dbReference type="Gene3D" id="3.30.565.10">
    <property type="entry name" value="Histidine kinase-like ATPase, C-terminal domain"/>
    <property type="match status" value="1"/>
</dbReference>
<dbReference type="Gene3D" id="1.20.120.160">
    <property type="entry name" value="HPT domain"/>
    <property type="match status" value="1"/>
</dbReference>
<dbReference type="SUPFAM" id="SSF55874">
    <property type="entry name" value="ATPase domain of HSP90 chaperone/DNA topoisomerase II/histidine kinase"/>
    <property type="match status" value="1"/>
</dbReference>
<dbReference type="PRINTS" id="PR00344">
    <property type="entry name" value="BCTRLSENSOR"/>
</dbReference>
<dbReference type="GO" id="GO:0000155">
    <property type="term" value="F:phosphorelay sensor kinase activity"/>
    <property type="evidence" value="ECO:0007669"/>
    <property type="project" value="InterPro"/>
</dbReference>
<protein>
    <recommendedName>
        <fullName evidence="18">Sensory/regulatory protein RpfC</fullName>
        <ecNumber evidence="3">2.7.13.3</ecNumber>
    </recommendedName>
    <alternativeName>
        <fullName evidence="19">Virulence sensor protein BvgS</fullName>
    </alternativeName>
</protein>
<evidence type="ECO:0000313" key="29">
    <source>
        <dbReference type="Proteomes" id="UP000031843"/>
    </source>
</evidence>
<keyword evidence="14" id="KW-0843">Virulence</keyword>
<keyword evidence="11" id="KW-0067">ATP-binding</keyword>
<dbReference type="CDD" id="cd00082">
    <property type="entry name" value="HisKA"/>
    <property type="match status" value="1"/>
</dbReference>
<evidence type="ECO:0000259" key="26">
    <source>
        <dbReference type="PROSITE" id="PS50112"/>
    </source>
</evidence>
<evidence type="ECO:0000259" key="27">
    <source>
        <dbReference type="PROSITE" id="PS50894"/>
    </source>
</evidence>
<evidence type="ECO:0000256" key="2">
    <source>
        <dbReference type="ARBA" id="ARBA00004651"/>
    </source>
</evidence>
<dbReference type="InterPro" id="IPR035965">
    <property type="entry name" value="PAS-like_dom_sf"/>
</dbReference>
<proteinExistence type="predicted"/>
<dbReference type="InterPro" id="IPR036097">
    <property type="entry name" value="HisK_dim/P_sf"/>
</dbReference>
<feature type="domain" description="PAS" evidence="26">
    <location>
        <begin position="381"/>
        <end position="452"/>
    </location>
</feature>
<dbReference type="KEGG" id="cbw:RR42_s2919"/>
<feature type="domain" description="HPt" evidence="27">
    <location>
        <begin position="1097"/>
        <end position="1201"/>
    </location>
</feature>
<dbReference type="SMART" id="SM00388">
    <property type="entry name" value="HisKA"/>
    <property type="match status" value="1"/>
</dbReference>
<evidence type="ECO:0000256" key="12">
    <source>
        <dbReference type="ARBA" id="ARBA00022989"/>
    </source>
</evidence>
<comment type="function">
    <text evidence="16">Member of the two-component regulatory system BvgS/BvgA. Phosphorylates BvgA via a four-step phosphorelay in response to environmental signals.</text>
</comment>
<evidence type="ECO:0000259" key="25">
    <source>
        <dbReference type="PROSITE" id="PS50110"/>
    </source>
</evidence>
<sequence>MMAASASGLLAAWRRRLATRAGLRRYAYAVLLVVTVCLLAGGAAQLVYENDRANLGTRVESMLATNARLLGLWSGEQQRRAERIARLPEALRFARPLLLAPAPGQPLPDGEAVARFERWVTPVFQSSGYLGYVLATPDLKIVASELPGRTGRLLLPEPAQTARRALEEGSAASPPYPAPERTRDPWGTLVDLPFQVVCARLLDAGRAIGVLCLRLDPGAVMLPIIAAGQFGRTGELYAIDARGRLVSPSRFGAELEAKGRLAPGTASMLNVWARVPGQSGKDGGGAQPGGPLTLVAERLLRDHASVLAYDYADYRGQRAAGAGIWVPGLEMGLIVEQDMGEAFAPYLFTRDVLAALTAIILLLIGTATWIARRDGRRLAESQERMRAMLEHSPAVMSLKDSDHTMLALNPAMQALLGASEGEVLGRSDWDAGSNPEVARARREMEARVMSSGKAEEHVYALRTPHGERHLQMTRFPVRNPATHQVVGVGAVGIDITEQVEVNRRLTSLSQTLERRVEERTRELAQTNAELVVAKQAAESAAHAKASFLANMSHEIRTPMNAVIGMAHLALRTRLDDKQRGYLEKIQHSGQHLLEIIDDILDLSKIEAGKLEIERIDFSLERMLRTVSDLVAERAVAKHLELIVEVAPDVPDSLRGDPLRLRQILINFANNAVKFTHQGEIVIRVERHGDGQCQPRIRLRFEVRDTGIGIDPATCARLFQSFEQADASTTRRYGGSGLGLAICRRLVELMGGTLGVESTPGKGSNFWFELDLLAGKKRPASALVAPQLAGCRLLVADDHDYARQVIIAMLRNFGFRVDEAGSGRAALARIAQADEAADPYQAVFIDWKMPGLDGIETARHIDAMRLRHPRPRRVMITAHGREEVLREGEQSGFDATLIKPVSASLLLEATVRTLSPDNDAPPEATQPHSAALDATPELPSARVLLVEDNDINREVAVHLLQAAGIYPDTAENGAVALHLLQSGAYDLVLMDVQMPVMDGFEATRHIREQEAFASLPVVAMTANALPEDRARCLAAGMNDHIAKPISPPAFYAMLRQWLAVPGGDDAAPSAGSRPAWVDALASSPHLDVGGGLGRVSGRAQVYRQLLERFASGYADMPERIGERLAHGDRDGALSLAHSLKGLAANLGAMPISSAAATLEASLQLPHAPGRPDPVTLLAALRTAFLPLLAALRTHLPTEPAALDGGAPDACGPLAGPDVKQESVLKLLREQLEEGDSAANNTFARYRDVFTRLLCADGCQRLQAQVERYDYLAALATLDGGAAS</sequence>
<evidence type="ECO:0000256" key="19">
    <source>
        <dbReference type="ARBA" id="ARBA00070152"/>
    </source>
</evidence>
<dbReference type="InterPro" id="IPR036890">
    <property type="entry name" value="HATPase_C_sf"/>
</dbReference>
<keyword evidence="6" id="KW-0808">Transferase</keyword>
<dbReference type="SUPFAM" id="SSF52172">
    <property type="entry name" value="CheY-like"/>
    <property type="match status" value="2"/>
</dbReference>
<evidence type="ECO:0000256" key="7">
    <source>
        <dbReference type="ARBA" id="ARBA00022692"/>
    </source>
</evidence>
<keyword evidence="4" id="KW-1003">Cell membrane</keyword>
<dbReference type="CDD" id="cd16922">
    <property type="entry name" value="HATPase_EvgS-ArcB-TorS-like"/>
    <property type="match status" value="1"/>
</dbReference>
<feature type="coiled-coil region" evidence="22">
    <location>
        <begin position="509"/>
        <end position="536"/>
    </location>
</feature>
<dbReference type="SMART" id="SM00091">
    <property type="entry name" value="PAS"/>
    <property type="match status" value="1"/>
</dbReference>
<keyword evidence="10 28" id="KW-0418">Kinase</keyword>
<dbReference type="Gene3D" id="3.40.50.2300">
    <property type="match status" value="2"/>
</dbReference>
<evidence type="ECO:0000256" key="9">
    <source>
        <dbReference type="ARBA" id="ARBA00022741"/>
    </source>
</evidence>
<keyword evidence="22" id="KW-0175">Coiled coil</keyword>
<dbReference type="EMBL" id="CP010537">
    <property type="protein sequence ID" value="AJG24500.1"/>
    <property type="molecule type" value="Genomic_DNA"/>
</dbReference>